<gene>
    <name evidence="1" type="ORF">H1D41_08555</name>
</gene>
<name>A0A8J7J5D3_9RHOB</name>
<dbReference type="AlphaFoldDB" id="A0A8J7J5D3"/>
<accession>A0A8J7J5D3</accession>
<reference evidence="1" key="1">
    <citation type="submission" date="2020-10" db="EMBL/GenBank/DDBJ databases">
        <title>Paenihalocynthiibacter styelae gen. nov., sp. nov., isolated from stalked sea squirt Styela clava.</title>
        <authorList>
            <person name="Kim Y.-O."/>
            <person name="Yoon J.-H."/>
        </authorList>
    </citation>
    <scope>NUCLEOTIDE SEQUENCE</scope>
    <source>
        <strain evidence="1">MYP1-1</strain>
    </source>
</reference>
<comment type="caution">
    <text evidence="1">The sequence shown here is derived from an EMBL/GenBank/DDBJ whole genome shotgun (WGS) entry which is preliminary data.</text>
</comment>
<sequence length="135" mass="15216">MEEKDAARLQNLMNKGELHVLAEELKPFLAEGDLDARYLNCLFSIDPDESGDDLDSRKITELKMLALKWHRPSLLDLAWAYRYGDDVERDSGKFLQLMTAAAFLGDEQAKRHVAEFIELETDNAGLCAALGVTEE</sequence>
<proteinExistence type="predicted"/>
<dbReference type="EMBL" id="JADCKQ010000005">
    <property type="protein sequence ID" value="MBI1493680.1"/>
    <property type="molecule type" value="Genomic_DNA"/>
</dbReference>
<keyword evidence="2" id="KW-1185">Reference proteome</keyword>
<dbReference type="RefSeq" id="WP_228848505.1">
    <property type="nucleotide sequence ID" value="NZ_JADCKQ010000005.1"/>
</dbReference>
<organism evidence="1 2">
    <name type="scientific">Halocynthiibacter styelae</name>
    <dbReference type="NCBI Taxonomy" id="2761955"/>
    <lineage>
        <taxon>Bacteria</taxon>
        <taxon>Pseudomonadati</taxon>
        <taxon>Pseudomonadota</taxon>
        <taxon>Alphaproteobacteria</taxon>
        <taxon>Rhodobacterales</taxon>
        <taxon>Paracoccaceae</taxon>
        <taxon>Halocynthiibacter</taxon>
    </lineage>
</organism>
<evidence type="ECO:0000313" key="2">
    <source>
        <dbReference type="Proteomes" id="UP000640583"/>
    </source>
</evidence>
<evidence type="ECO:0000313" key="1">
    <source>
        <dbReference type="EMBL" id="MBI1493680.1"/>
    </source>
</evidence>
<protein>
    <submittedName>
        <fullName evidence="1">Uncharacterized protein</fullName>
    </submittedName>
</protein>
<dbReference type="Proteomes" id="UP000640583">
    <property type="component" value="Unassembled WGS sequence"/>
</dbReference>